<accession>A0A9Q8PLI1</accession>
<dbReference type="GeneID" id="71993814"/>
<proteinExistence type="predicted"/>
<evidence type="ECO:0000256" key="1">
    <source>
        <dbReference type="SAM" id="Phobius"/>
    </source>
</evidence>
<dbReference type="EMBL" id="CP090174">
    <property type="protein sequence ID" value="UJO24735.1"/>
    <property type="molecule type" value="Genomic_DNA"/>
</dbReference>
<feature type="chain" id="PRO_5040180971" evidence="2">
    <location>
        <begin position="21"/>
        <end position="310"/>
    </location>
</feature>
<evidence type="ECO:0000313" key="3">
    <source>
        <dbReference type="EMBL" id="UJO24735.1"/>
    </source>
</evidence>
<feature type="transmembrane region" description="Helical" evidence="1">
    <location>
        <begin position="213"/>
        <end position="234"/>
    </location>
</feature>
<reference evidence="3" key="2">
    <citation type="journal article" date="2022" name="Microb. Genom.">
        <title>A chromosome-scale genome assembly of the tomato pathogen Cladosporium fulvum reveals a compartmentalized genome architecture and the presence of a dispensable chromosome.</title>
        <authorList>
            <person name="Zaccaron A.Z."/>
            <person name="Chen L.H."/>
            <person name="Samaras A."/>
            <person name="Stergiopoulos I."/>
        </authorList>
    </citation>
    <scope>NUCLEOTIDE SEQUENCE</scope>
    <source>
        <strain evidence="3">Race5_Kim</strain>
    </source>
</reference>
<keyword evidence="1" id="KW-0812">Transmembrane</keyword>
<evidence type="ECO:0000313" key="4">
    <source>
        <dbReference type="Proteomes" id="UP000756132"/>
    </source>
</evidence>
<feature type="signal peptide" evidence="2">
    <location>
        <begin position="1"/>
        <end position="20"/>
    </location>
</feature>
<reference evidence="3" key="1">
    <citation type="submission" date="2021-12" db="EMBL/GenBank/DDBJ databases">
        <authorList>
            <person name="Zaccaron A."/>
            <person name="Stergiopoulos I."/>
        </authorList>
    </citation>
    <scope>NUCLEOTIDE SEQUENCE</scope>
    <source>
        <strain evidence="3">Race5_Kim</strain>
    </source>
</reference>
<evidence type="ECO:0000256" key="2">
    <source>
        <dbReference type="SAM" id="SignalP"/>
    </source>
</evidence>
<dbReference type="RefSeq" id="XP_047769101.1">
    <property type="nucleotide sequence ID" value="XM_047913084.1"/>
</dbReference>
<name>A0A9Q8PLI1_PASFU</name>
<organism evidence="3 4">
    <name type="scientific">Passalora fulva</name>
    <name type="common">Tomato leaf mold</name>
    <name type="synonym">Cladosporium fulvum</name>
    <dbReference type="NCBI Taxonomy" id="5499"/>
    <lineage>
        <taxon>Eukaryota</taxon>
        <taxon>Fungi</taxon>
        <taxon>Dikarya</taxon>
        <taxon>Ascomycota</taxon>
        <taxon>Pezizomycotina</taxon>
        <taxon>Dothideomycetes</taxon>
        <taxon>Dothideomycetidae</taxon>
        <taxon>Mycosphaerellales</taxon>
        <taxon>Mycosphaerellaceae</taxon>
        <taxon>Fulvia</taxon>
    </lineage>
</organism>
<keyword evidence="1" id="KW-1133">Transmembrane helix</keyword>
<keyword evidence="1" id="KW-0472">Membrane</keyword>
<keyword evidence="2" id="KW-0732">Signal</keyword>
<keyword evidence="4" id="KW-1185">Reference proteome</keyword>
<dbReference type="AlphaFoldDB" id="A0A9Q8PLI1"/>
<gene>
    <name evidence="3" type="ORF">CLAFUR5_13936</name>
</gene>
<dbReference type="Proteomes" id="UP000756132">
    <property type="component" value="Chromosome 12"/>
</dbReference>
<protein>
    <submittedName>
        <fullName evidence="3">Uncharacterized protein</fullName>
    </submittedName>
</protein>
<dbReference type="KEGG" id="ffu:CLAFUR5_13936"/>
<sequence>MEAFLLTVVLLSISAPGINATCYRPDGSETANAPCSQRTGTVLSEYRNCCAEGEMCLSNGLCKSSSGSSAGDNRYIWRQSCTDKNWHEPYICPRYCDDQFEDAGGSAGDLDDREILACADTETGNTTYCCLYKGDGDVDLVNNPYICCSDHRRMFEAAPAKYFAGASIATSWPARTPQTSSSPTLAVDNSSASTKVSAASPEGMASLSPGSKAGIGIGTVLVASLGVALASIFYRQWRGGRVARRRSSNDLHCHQEEVKDLPTRSSCGTCATLDDRISPASPNSGPFELHVKDLRVELPANEREQPVNEG</sequence>